<sequence length="141" mass="15877">MERLPVFVYGTLRSGQRNHGLIADRVAESYPAMADDLALFGDRIPFAVERAGQRIVGELMILADRHYEEALADLDRLEKYHPDRPEDSLYVRTKRSVSYLAANESWADVPAWLYLSGPAARGRYDENVPILGGDWVAVQAN</sequence>
<name>I1D2F8_9PSEU</name>
<dbReference type="InterPro" id="IPR036568">
    <property type="entry name" value="GGCT-like_sf"/>
</dbReference>
<feature type="domain" description="Gamma-glutamylcyclotransferase AIG2-like" evidence="1">
    <location>
        <begin position="6"/>
        <end position="136"/>
    </location>
</feature>
<keyword evidence="3" id="KW-1185">Reference proteome</keyword>
<dbReference type="InterPro" id="IPR009288">
    <property type="entry name" value="AIG2-like_dom"/>
</dbReference>
<evidence type="ECO:0000313" key="2">
    <source>
        <dbReference type="EMBL" id="EIE99132.1"/>
    </source>
</evidence>
<dbReference type="Pfam" id="PF06094">
    <property type="entry name" value="GGACT"/>
    <property type="match status" value="1"/>
</dbReference>
<dbReference type="STRING" id="928724.SacglDRAFT_02233"/>
<dbReference type="AlphaFoldDB" id="I1D2F8"/>
<dbReference type="HOGENOM" id="CLU_083466_2_0_11"/>
<evidence type="ECO:0000259" key="1">
    <source>
        <dbReference type="Pfam" id="PF06094"/>
    </source>
</evidence>
<dbReference type="InterPro" id="IPR013024">
    <property type="entry name" value="GGCT-like"/>
</dbReference>
<reference evidence="3" key="2">
    <citation type="submission" date="2012-01" db="EMBL/GenBank/DDBJ databases">
        <title>Noncontiguous Finished sequence of chromosome of Saccharomonospora glauca K62.</title>
        <authorList>
            <consortium name="US DOE Joint Genome Institute"/>
            <person name="Lucas S."/>
            <person name="Han J."/>
            <person name="Lapidus A."/>
            <person name="Cheng J.-F."/>
            <person name="Goodwin L."/>
            <person name="Pitluck S."/>
            <person name="Peters L."/>
            <person name="Mikhailova N."/>
            <person name="Held B."/>
            <person name="Detter J.C."/>
            <person name="Han C."/>
            <person name="Tapia R."/>
            <person name="Land M."/>
            <person name="Hauser L."/>
            <person name="Kyrpides N."/>
            <person name="Ivanova N."/>
            <person name="Pagani I."/>
            <person name="Brambilla E.-M."/>
            <person name="Klenk H.-P."/>
            <person name="Woyke T."/>
        </authorList>
    </citation>
    <scope>NUCLEOTIDE SEQUENCE [LARGE SCALE GENOMIC DNA]</scope>
    <source>
        <strain evidence="3">K62</strain>
    </source>
</reference>
<dbReference type="CDD" id="cd06661">
    <property type="entry name" value="GGCT_like"/>
    <property type="match status" value="1"/>
</dbReference>
<dbReference type="EMBL" id="CM001484">
    <property type="protein sequence ID" value="EIE99132.1"/>
    <property type="molecule type" value="Genomic_DNA"/>
</dbReference>
<dbReference type="eggNOG" id="COG2105">
    <property type="taxonomic scope" value="Bacteria"/>
</dbReference>
<dbReference type="SUPFAM" id="SSF110857">
    <property type="entry name" value="Gamma-glutamyl cyclotransferase-like"/>
    <property type="match status" value="1"/>
</dbReference>
<dbReference type="Proteomes" id="UP000005087">
    <property type="component" value="Chromosome"/>
</dbReference>
<proteinExistence type="predicted"/>
<reference evidence="2 3" key="1">
    <citation type="submission" date="2011-09" db="EMBL/GenBank/DDBJ databases">
        <authorList>
            <consortium name="US DOE Joint Genome Institute (JGI-PGF)"/>
            <person name="Lucas S."/>
            <person name="Han J."/>
            <person name="Lapidus A."/>
            <person name="Cheng J.-F."/>
            <person name="Goodwin L."/>
            <person name="Pitluck S."/>
            <person name="Peters L."/>
            <person name="Land M.L."/>
            <person name="Hauser L."/>
            <person name="Brambilla E."/>
            <person name="Klenk H.-P."/>
            <person name="Woyke T.J."/>
        </authorList>
    </citation>
    <scope>NUCLEOTIDE SEQUENCE [LARGE SCALE GENOMIC DNA]</scope>
    <source>
        <strain evidence="2 3">K62</strain>
    </source>
</reference>
<dbReference type="Gene3D" id="3.10.490.10">
    <property type="entry name" value="Gamma-glutamyl cyclotransferase-like"/>
    <property type="match status" value="1"/>
</dbReference>
<gene>
    <name evidence="2" type="ORF">SacglDRAFT_02233</name>
</gene>
<dbReference type="OrthoDB" id="5070127at2"/>
<evidence type="ECO:0000313" key="3">
    <source>
        <dbReference type="Proteomes" id="UP000005087"/>
    </source>
</evidence>
<dbReference type="RefSeq" id="WP_005464502.1">
    <property type="nucleotide sequence ID" value="NZ_CM001484.1"/>
</dbReference>
<accession>I1D2F8</accession>
<organism evidence="2 3">
    <name type="scientific">Saccharomonospora glauca K62</name>
    <dbReference type="NCBI Taxonomy" id="928724"/>
    <lineage>
        <taxon>Bacteria</taxon>
        <taxon>Bacillati</taxon>
        <taxon>Actinomycetota</taxon>
        <taxon>Actinomycetes</taxon>
        <taxon>Pseudonocardiales</taxon>
        <taxon>Pseudonocardiaceae</taxon>
        <taxon>Saccharomonospora</taxon>
    </lineage>
</organism>
<protein>
    <recommendedName>
        <fullName evidence="1">Gamma-glutamylcyclotransferase AIG2-like domain-containing protein</fullName>
    </recommendedName>
</protein>